<feature type="compositionally biased region" description="Basic and acidic residues" evidence="1">
    <location>
        <begin position="50"/>
        <end position="60"/>
    </location>
</feature>
<dbReference type="PANTHER" id="PTHR47219">
    <property type="entry name" value="RAB GTPASE-ACTIVATING PROTEIN 1-LIKE"/>
    <property type="match status" value="1"/>
</dbReference>
<dbReference type="Gene3D" id="1.10.8.270">
    <property type="entry name" value="putative rabgap domain of human tbc1 domain family member 14 like domains"/>
    <property type="match status" value="1"/>
</dbReference>
<proteinExistence type="predicted"/>
<protein>
    <recommendedName>
        <fullName evidence="2">Rab-GAP TBC domain-containing protein</fullName>
    </recommendedName>
</protein>
<evidence type="ECO:0000313" key="4">
    <source>
        <dbReference type="Proteomes" id="UP000095009"/>
    </source>
</evidence>
<gene>
    <name evidence="3" type="ORF">NADFUDRAFT_83027</name>
</gene>
<feature type="domain" description="Rab-GAP TBC" evidence="2">
    <location>
        <begin position="346"/>
        <end position="582"/>
    </location>
</feature>
<dbReference type="InterPro" id="IPR050302">
    <property type="entry name" value="Rab_GAP_TBC_domain"/>
</dbReference>
<sequence length="802" mass="90550">MVSRDRNSHGLNMPAAFISLSQPSDQSSTSNSIPEVLAPELIGNGIETNRLGHPEIKDDTTDSDNTEEPPKTDALLSGIDNEYIALAVAASPLNNHHTVGIDSAVLHSNINNQTSSNGNNPNDISENNYNNMNNESSINSDLHSMTVSENGTGDALNLIDLYHSDNEISSVNSMVDMHSDIQIQNGIKSDSISQISIPSNNIELIPSSVPSVANGSDAKPKPSVQTPADRLADYRASRQAADDFRSSLDASLIESSHDISMREKVKTVEGSNERDRYGFKKKSTFFTEEEYNEWWYDYHKYISRRKRKWVNFMRESGLYDESEGEKIAPVRFPTKSDKLKRYIRKGIPAEWRGNAWFYFAKGPEKLNANKGVYDNLCEECLEKTTEDMELIERDLHRTFPDNIHFKPDIKHKGETTIIQSLRRVLITFSVYQPNIGYCQSLNFLAGLLLLFMEEEKAFWMLVIITQRYLPGVHERNLEGVNIDQGVLMICLMRSLPTLWKNVGINFEGEPYDVDINNLCKHSSSGSSTAEFHNESDEDKINDMLIKLPPITLCTAGWFMSGFIGILPIESVLRVWDCFFYEESKIFFRIAMTIFKLAEPKVQTLLGLTSSSTSSLLSTLSSGSTGNGNSGAKHGNESKEKNKGLKSATRHISLRKHHRAHKNQLNPDRDQMEVFQLIQNFPKRLINASELLEACFKTRNGFGHISQEEINALRKWVTDKRRALLGINQDDNIDIKNNINNIRLNTDLLKHNKGSSSSSYVWTDDDYYKFIKQIGHHRRGGLSYLKAKSKTLQNSSYFSGKST</sequence>
<dbReference type="PROSITE" id="PS50086">
    <property type="entry name" value="TBC_RABGAP"/>
    <property type="match status" value="1"/>
</dbReference>
<name>A0A1E3PHG8_9ASCO</name>
<dbReference type="Pfam" id="PF00566">
    <property type="entry name" value="RabGAP-TBC"/>
    <property type="match status" value="2"/>
</dbReference>
<evidence type="ECO:0000313" key="3">
    <source>
        <dbReference type="EMBL" id="ODQ64851.1"/>
    </source>
</evidence>
<organism evidence="3 4">
    <name type="scientific">Nadsonia fulvescens var. elongata DSM 6958</name>
    <dbReference type="NCBI Taxonomy" id="857566"/>
    <lineage>
        <taxon>Eukaryota</taxon>
        <taxon>Fungi</taxon>
        <taxon>Dikarya</taxon>
        <taxon>Ascomycota</taxon>
        <taxon>Saccharomycotina</taxon>
        <taxon>Dipodascomycetes</taxon>
        <taxon>Dipodascales</taxon>
        <taxon>Dipodascales incertae sedis</taxon>
        <taxon>Nadsonia</taxon>
    </lineage>
</organism>
<dbReference type="GO" id="GO:0031267">
    <property type="term" value="F:small GTPase binding"/>
    <property type="evidence" value="ECO:0007669"/>
    <property type="project" value="TreeGrafter"/>
</dbReference>
<dbReference type="AlphaFoldDB" id="A0A1E3PHG8"/>
<dbReference type="GO" id="GO:0030427">
    <property type="term" value="C:site of polarized growth"/>
    <property type="evidence" value="ECO:0007669"/>
    <property type="project" value="UniProtKB-ARBA"/>
</dbReference>
<dbReference type="OrthoDB" id="294251at2759"/>
<dbReference type="EMBL" id="KV454410">
    <property type="protein sequence ID" value="ODQ64851.1"/>
    <property type="molecule type" value="Genomic_DNA"/>
</dbReference>
<accession>A0A1E3PHG8</accession>
<dbReference type="SUPFAM" id="SSF47923">
    <property type="entry name" value="Ypt/Rab-GAP domain of gyp1p"/>
    <property type="match status" value="2"/>
</dbReference>
<dbReference type="STRING" id="857566.A0A1E3PHG8"/>
<feature type="region of interest" description="Disordered" evidence="1">
    <location>
        <begin position="110"/>
        <end position="138"/>
    </location>
</feature>
<keyword evidence="4" id="KW-1185">Reference proteome</keyword>
<dbReference type="GO" id="GO:0005096">
    <property type="term" value="F:GTPase activator activity"/>
    <property type="evidence" value="ECO:0007669"/>
    <property type="project" value="TreeGrafter"/>
</dbReference>
<dbReference type="PANTHER" id="PTHR47219:SF20">
    <property type="entry name" value="TBC1 DOMAIN FAMILY MEMBER 2B"/>
    <property type="match status" value="1"/>
</dbReference>
<dbReference type="SMART" id="SM00164">
    <property type="entry name" value="TBC"/>
    <property type="match status" value="1"/>
</dbReference>
<dbReference type="Gene3D" id="1.10.472.80">
    <property type="entry name" value="Ypt/Rab-GAP domain of gyp1p, domain 3"/>
    <property type="match status" value="1"/>
</dbReference>
<dbReference type="InterPro" id="IPR035969">
    <property type="entry name" value="Rab-GAP_TBC_sf"/>
</dbReference>
<dbReference type="Proteomes" id="UP000095009">
    <property type="component" value="Unassembled WGS sequence"/>
</dbReference>
<evidence type="ECO:0000259" key="2">
    <source>
        <dbReference type="PROSITE" id="PS50086"/>
    </source>
</evidence>
<dbReference type="InterPro" id="IPR000195">
    <property type="entry name" value="Rab-GAP-TBC_dom"/>
</dbReference>
<feature type="compositionally biased region" description="Basic and acidic residues" evidence="1">
    <location>
        <begin position="633"/>
        <end position="642"/>
    </location>
</feature>
<dbReference type="FunFam" id="1.10.8.270:FF:000026">
    <property type="entry name" value="TBC (Tre-2/Bub2/Cdc16) domain family"/>
    <property type="match status" value="1"/>
</dbReference>
<feature type="region of interest" description="Disordered" evidence="1">
    <location>
        <begin position="618"/>
        <end position="650"/>
    </location>
</feature>
<evidence type="ECO:0000256" key="1">
    <source>
        <dbReference type="SAM" id="MobiDB-lite"/>
    </source>
</evidence>
<reference evidence="3 4" key="1">
    <citation type="journal article" date="2016" name="Proc. Natl. Acad. Sci. U.S.A.">
        <title>Comparative genomics of biotechnologically important yeasts.</title>
        <authorList>
            <person name="Riley R."/>
            <person name="Haridas S."/>
            <person name="Wolfe K.H."/>
            <person name="Lopes M.R."/>
            <person name="Hittinger C.T."/>
            <person name="Goeker M."/>
            <person name="Salamov A.A."/>
            <person name="Wisecaver J.H."/>
            <person name="Long T.M."/>
            <person name="Calvey C.H."/>
            <person name="Aerts A.L."/>
            <person name="Barry K.W."/>
            <person name="Choi C."/>
            <person name="Clum A."/>
            <person name="Coughlan A.Y."/>
            <person name="Deshpande S."/>
            <person name="Douglass A.P."/>
            <person name="Hanson S.J."/>
            <person name="Klenk H.-P."/>
            <person name="LaButti K.M."/>
            <person name="Lapidus A."/>
            <person name="Lindquist E.A."/>
            <person name="Lipzen A.M."/>
            <person name="Meier-Kolthoff J.P."/>
            <person name="Ohm R.A."/>
            <person name="Otillar R.P."/>
            <person name="Pangilinan J.L."/>
            <person name="Peng Y."/>
            <person name="Rokas A."/>
            <person name="Rosa C.A."/>
            <person name="Scheuner C."/>
            <person name="Sibirny A.A."/>
            <person name="Slot J.C."/>
            <person name="Stielow J.B."/>
            <person name="Sun H."/>
            <person name="Kurtzman C.P."/>
            <person name="Blackwell M."/>
            <person name="Grigoriev I.V."/>
            <person name="Jeffries T.W."/>
        </authorList>
    </citation>
    <scope>NUCLEOTIDE SEQUENCE [LARGE SCALE GENOMIC DNA]</scope>
    <source>
        <strain evidence="3 4">DSM 6958</strain>
    </source>
</reference>
<feature type="region of interest" description="Disordered" evidence="1">
    <location>
        <begin position="44"/>
        <end position="74"/>
    </location>
</feature>